<keyword evidence="2" id="KW-1185">Reference proteome</keyword>
<gene>
    <name evidence="1" type="ORF">LQG66_00990</name>
</gene>
<organism evidence="1 2">
    <name type="scientific">Bradyrhizobium ontarionense</name>
    <dbReference type="NCBI Taxonomy" id="2898149"/>
    <lineage>
        <taxon>Bacteria</taxon>
        <taxon>Pseudomonadati</taxon>
        <taxon>Pseudomonadota</taxon>
        <taxon>Alphaproteobacteria</taxon>
        <taxon>Hyphomicrobiales</taxon>
        <taxon>Nitrobacteraceae</taxon>
        <taxon>Bradyrhizobium</taxon>
    </lineage>
</organism>
<dbReference type="InterPro" id="IPR053259">
    <property type="entry name" value="Golvesin-related_Golgi"/>
</dbReference>
<evidence type="ECO:0000313" key="1">
    <source>
        <dbReference type="EMBL" id="UFZ04929.1"/>
    </source>
</evidence>
<protein>
    <submittedName>
        <fullName evidence="1">Sulfotransferase family protein</fullName>
    </submittedName>
</protein>
<dbReference type="PANTHER" id="PTHR32301:SF6">
    <property type="entry name" value="GOLVESIN-RELATED"/>
    <property type="match status" value="1"/>
</dbReference>
<dbReference type="EMBL" id="CP088156">
    <property type="protein sequence ID" value="UFZ04929.1"/>
    <property type="molecule type" value="Genomic_DNA"/>
</dbReference>
<dbReference type="RefSeq" id="WP_231322391.1">
    <property type="nucleotide sequence ID" value="NZ_CP088156.1"/>
</dbReference>
<reference evidence="1" key="1">
    <citation type="journal article" date="2024" name="Antonie Van Leeuwenhoek">
        <title>Bradyrhizobium ontarionense sp. nov., a novel bacterial symbiont isolated from Aeschynomene indica (Indian jointvetch), harbours photosynthesis, nitrogen fixation and nitrous oxide (N2O) reductase genes.</title>
        <authorList>
            <person name="Bromfield E.S.P."/>
            <person name="Cloutier S."/>
        </authorList>
    </citation>
    <scope>NUCLEOTIDE SEQUENCE</scope>
    <source>
        <strain evidence="1">A19</strain>
    </source>
</reference>
<dbReference type="Pfam" id="PF03567">
    <property type="entry name" value="Sulfotransfer_2"/>
    <property type="match status" value="1"/>
</dbReference>
<dbReference type="PANTHER" id="PTHR32301">
    <property type="entry name" value="COUNTIN RECEPTOR CNR3-RELATED"/>
    <property type="match status" value="1"/>
</dbReference>
<dbReference type="Gene3D" id="3.40.50.300">
    <property type="entry name" value="P-loop containing nucleotide triphosphate hydrolases"/>
    <property type="match status" value="1"/>
</dbReference>
<dbReference type="InterPro" id="IPR005331">
    <property type="entry name" value="Sulfotransferase"/>
</dbReference>
<dbReference type="InterPro" id="IPR027417">
    <property type="entry name" value="P-loop_NTPase"/>
</dbReference>
<accession>A0ABY3RC19</accession>
<dbReference type="SUPFAM" id="SSF52540">
    <property type="entry name" value="P-loop containing nucleoside triphosphate hydrolases"/>
    <property type="match status" value="1"/>
</dbReference>
<dbReference type="Proteomes" id="UP001431010">
    <property type="component" value="Chromosome"/>
</dbReference>
<name>A0ABY3RC19_9BRAD</name>
<sequence>MVEMTDIGPQRTDYPKIAFVHIPRTGGVTFGRLLETLYGEGEIANFYGDKLSSVINDKLDNFLREDKRRKNSFRVLKGHFVYGFDPEIKDANYVTLLRDPVDRLVSYYFYALKERGNYLNGYLTQRRIRLEEFLMSQITVELDNYQVRAISGMSVSERGRVTRDHFQLARRNLRNQFSVFGITERFGASMALFAGLFGWELPRYVSGNVGDYPKDHNISMRCLDLVSRRNEWDIMLYQEAQELFAARVLAVS</sequence>
<proteinExistence type="predicted"/>
<evidence type="ECO:0000313" key="2">
    <source>
        <dbReference type="Proteomes" id="UP001431010"/>
    </source>
</evidence>